<dbReference type="PANTHER" id="PTHR31072">
    <property type="entry name" value="TRANSCRIPTION FACTOR TCP4-RELATED"/>
    <property type="match status" value="1"/>
</dbReference>
<sequence length="265" mass="29840">MMIERSTSGGAFCSKPNQHQDPATYITDDYYKAQASSKPWSTSPLLKNPRIVRVSRSLGSKDRHSKVRTIRGLRDRRIRLSVQTAIQLYDLQDKLGLSQPSKVVEWLICAARHEIDKLPPLEMVLQGLLLRTQFSQSVAPPPPHPPADSQMTELAQAYHNDGARDAINGDYGELHSNRAPEVVMRGKEKDPISYGNPYCYYQLGPRNEVSMASSLQYKYAQMASSASQVDDANLISPNLMVLQQNGMKRFTRDQYESYNIPNTGH</sequence>
<keyword evidence="4" id="KW-0804">Transcription</keyword>
<dbReference type="PANTHER" id="PTHR31072:SF268">
    <property type="entry name" value="TCP DOMAIN-CONTAINING PROTEIN"/>
    <property type="match status" value="1"/>
</dbReference>
<dbReference type="Pfam" id="PF03634">
    <property type="entry name" value="TCP"/>
    <property type="match status" value="1"/>
</dbReference>
<accession>A0AAQ3K3X5</accession>
<evidence type="ECO:0000256" key="1">
    <source>
        <dbReference type="ARBA" id="ARBA00004123"/>
    </source>
</evidence>
<evidence type="ECO:0000256" key="5">
    <source>
        <dbReference type="ARBA" id="ARBA00023242"/>
    </source>
</evidence>
<dbReference type="AlphaFoldDB" id="A0AAQ3K3X5"/>
<evidence type="ECO:0000256" key="3">
    <source>
        <dbReference type="ARBA" id="ARBA00023125"/>
    </source>
</evidence>
<evidence type="ECO:0000256" key="2">
    <source>
        <dbReference type="ARBA" id="ARBA00023015"/>
    </source>
</evidence>
<keyword evidence="2" id="KW-0805">Transcription regulation</keyword>
<dbReference type="EMBL" id="CP136892">
    <property type="protein sequence ID" value="WOL01452.1"/>
    <property type="molecule type" value="Genomic_DNA"/>
</dbReference>
<feature type="domain" description="TCP" evidence="6">
    <location>
        <begin position="60"/>
        <end position="118"/>
    </location>
</feature>
<reference evidence="7 8" key="1">
    <citation type="submission" date="2023-10" db="EMBL/GenBank/DDBJ databases">
        <title>Chromosome-scale genome assembly provides insights into flower coloration mechanisms of Canna indica.</title>
        <authorList>
            <person name="Li C."/>
        </authorList>
    </citation>
    <scope>NUCLEOTIDE SEQUENCE [LARGE SCALE GENOMIC DNA]</scope>
    <source>
        <tissue evidence="7">Flower</tissue>
    </source>
</reference>
<evidence type="ECO:0000256" key="4">
    <source>
        <dbReference type="ARBA" id="ARBA00023163"/>
    </source>
</evidence>
<evidence type="ECO:0000313" key="7">
    <source>
        <dbReference type="EMBL" id="WOL01452.1"/>
    </source>
</evidence>
<evidence type="ECO:0000313" key="8">
    <source>
        <dbReference type="Proteomes" id="UP001327560"/>
    </source>
</evidence>
<dbReference type="InterPro" id="IPR017887">
    <property type="entry name" value="TF_TCP_subgr"/>
</dbReference>
<organism evidence="7 8">
    <name type="scientific">Canna indica</name>
    <name type="common">Indian-shot</name>
    <dbReference type="NCBI Taxonomy" id="4628"/>
    <lineage>
        <taxon>Eukaryota</taxon>
        <taxon>Viridiplantae</taxon>
        <taxon>Streptophyta</taxon>
        <taxon>Embryophyta</taxon>
        <taxon>Tracheophyta</taxon>
        <taxon>Spermatophyta</taxon>
        <taxon>Magnoliopsida</taxon>
        <taxon>Liliopsida</taxon>
        <taxon>Zingiberales</taxon>
        <taxon>Cannaceae</taxon>
        <taxon>Canna</taxon>
    </lineage>
</organism>
<evidence type="ECO:0000259" key="6">
    <source>
        <dbReference type="PROSITE" id="PS51369"/>
    </source>
</evidence>
<dbReference type="GO" id="GO:0005634">
    <property type="term" value="C:nucleus"/>
    <property type="evidence" value="ECO:0007669"/>
    <property type="project" value="UniProtKB-SubCell"/>
</dbReference>
<dbReference type="InterPro" id="IPR005333">
    <property type="entry name" value="Transcription_factor_TCP"/>
</dbReference>
<dbReference type="PROSITE" id="PS51369">
    <property type="entry name" value="TCP"/>
    <property type="match status" value="1"/>
</dbReference>
<name>A0AAQ3K3X5_9LILI</name>
<dbReference type="GO" id="GO:0003700">
    <property type="term" value="F:DNA-binding transcription factor activity"/>
    <property type="evidence" value="ECO:0007669"/>
    <property type="project" value="InterPro"/>
</dbReference>
<dbReference type="GO" id="GO:0043565">
    <property type="term" value="F:sequence-specific DNA binding"/>
    <property type="evidence" value="ECO:0007669"/>
    <property type="project" value="TreeGrafter"/>
</dbReference>
<protein>
    <recommendedName>
        <fullName evidence="6">TCP domain-containing protein</fullName>
    </recommendedName>
</protein>
<keyword evidence="5" id="KW-0539">Nucleus</keyword>
<proteinExistence type="predicted"/>
<keyword evidence="3" id="KW-0238">DNA-binding</keyword>
<gene>
    <name evidence="7" type="ORF">Cni_G10168</name>
</gene>
<keyword evidence="8" id="KW-1185">Reference proteome</keyword>
<comment type="subcellular location">
    <subcellularLocation>
        <location evidence="1">Nucleus</location>
    </subcellularLocation>
</comment>
<dbReference type="Proteomes" id="UP001327560">
    <property type="component" value="Chromosome 3"/>
</dbReference>